<keyword evidence="4" id="KW-1185">Reference proteome</keyword>
<name>A0A5B7ZVC0_9BACT</name>
<dbReference type="SUPFAM" id="SSF51556">
    <property type="entry name" value="Metallo-dependent hydrolases"/>
    <property type="match status" value="1"/>
</dbReference>
<feature type="domain" description="Amidohydrolase-related" evidence="2">
    <location>
        <begin position="4"/>
        <end position="276"/>
    </location>
</feature>
<dbReference type="InterPro" id="IPR032466">
    <property type="entry name" value="Metal_Hydrolase"/>
</dbReference>
<dbReference type="KEGG" id="hyj:FHG12_02055"/>
<dbReference type="PANTHER" id="PTHR43569:SF2">
    <property type="entry name" value="AMIDOHYDROLASE-RELATED DOMAIN-CONTAINING PROTEIN"/>
    <property type="match status" value="1"/>
</dbReference>
<gene>
    <name evidence="3" type="ORF">FHG12_02055</name>
</gene>
<evidence type="ECO:0000313" key="4">
    <source>
        <dbReference type="Proteomes" id="UP000305398"/>
    </source>
</evidence>
<protein>
    <submittedName>
        <fullName evidence="3">Amidohydrolase</fullName>
    </submittedName>
</protein>
<dbReference type="AlphaFoldDB" id="A0A5B7ZVC0"/>
<proteinExistence type="inferred from homology"/>
<reference evidence="3 4" key="1">
    <citation type="submission" date="2019-06" db="EMBL/GenBank/DDBJ databases">
        <authorList>
            <person name="Srinivasan S."/>
        </authorList>
    </citation>
    <scope>NUCLEOTIDE SEQUENCE [LARGE SCALE GENOMIC DNA]</scope>
    <source>
        <strain evidence="3 4">17J68-5</strain>
    </source>
</reference>
<organism evidence="3 4">
    <name type="scientific">Hymenobacter jejuensis</name>
    <dbReference type="NCBI Taxonomy" id="2502781"/>
    <lineage>
        <taxon>Bacteria</taxon>
        <taxon>Pseudomonadati</taxon>
        <taxon>Bacteroidota</taxon>
        <taxon>Cytophagia</taxon>
        <taxon>Cytophagales</taxon>
        <taxon>Hymenobacteraceae</taxon>
        <taxon>Hymenobacter</taxon>
    </lineage>
</organism>
<dbReference type="PANTHER" id="PTHR43569">
    <property type="entry name" value="AMIDOHYDROLASE"/>
    <property type="match status" value="1"/>
</dbReference>
<dbReference type="GO" id="GO:0016787">
    <property type="term" value="F:hydrolase activity"/>
    <property type="evidence" value="ECO:0007669"/>
    <property type="project" value="UniProtKB-KW"/>
</dbReference>
<dbReference type="InterPro" id="IPR052350">
    <property type="entry name" value="Metallo-dep_Lactonases"/>
</dbReference>
<dbReference type="OrthoDB" id="5450317at2"/>
<keyword evidence="3" id="KW-0378">Hydrolase</keyword>
<comment type="similarity">
    <text evidence="1">Belongs to the metallo-dependent hydrolases superfamily.</text>
</comment>
<accession>A0A5B7ZVC0</accession>
<evidence type="ECO:0000313" key="3">
    <source>
        <dbReference type="EMBL" id="QDA58958.1"/>
    </source>
</evidence>
<evidence type="ECO:0000256" key="1">
    <source>
        <dbReference type="ARBA" id="ARBA00038310"/>
    </source>
</evidence>
<evidence type="ECO:0000259" key="2">
    <source>
        <dbReference type="Pfam" id="PF04909"/>
    </source>
</evidence>
<dbReference type="InterPro" id="IPR006680">
    <property type="entry name" value="Amidohydro-rel"/>
</dbReference>
<dbReference type="Proteomes" id="UP000305398">
    <property type="component" value="Chromosome"/>
</dbReference>
<dbReference type="Pfam" id="PF04909">
    <property type="entry name" value="Amidohydro_2"/>
    <property type="match status" value="1"/>
</dbReference>
<dbReference type="Gene3D" id="3.20.20.140">
    <property type="entry name" value="Metal-dependent hydrolases"/>
    <property type="match status" value="1"/>
</dbReference>
<dbReference type="EMBL" id="CP040896">
    <property type="protein sequence ID" value="QDA58958.1"/>
    <property type="molecule type" value="Genomic_DNA"/>
</dbReference>
<dbReference type="RefSeq" id="WP_139514033.1">
    <property type="nucleotide sequence ID" value="NZ_CP040896.1"/>
</dbReference>
<sequence length="276" mass="31248">MLKIDAHQHFWQFDAARDTWITADMAPIRRDFLPTELQPILQQHGFDGCVAVQASQSEQETAWLLELADAHDFIKGVVGWVDLQADTIETQLAHYKQFTPLKGFRHVLQSEADRALMLRPEFRRGIAALARHGFTYDLLILPDQLGYAAELAQVFPAQPFVLDHLAKPHIKAGETEPWRRDLKSLAAHENVQCKISGLVTEADWHRWQPADFRPYLDAAFEAFGARRLLFGSDWPVCNVAGGYDQVQALAADYLAAFSDEEQAQFWGGNAAAFYRL</sequence>